<dbReference type="Pfam" id="PF16740">
    <property type="entry name" value="SKA2"/>
    <property type="match status" value="1"/>
</dbReference>
<protein>
    <recommendedName>
        <fullName evidence="13">Protein FAM33A</fullName>
    </recommendedName>
</protein>
<evidence type="ECO:0000256" key="8">
    <source>
        <dbReference type="ARBA" id="ARBA00022776"/>
    </source>
</evidence>
<keyword evidence="10" id="KW-0206">Cytoskeleton</keyword>
<dbReference type="PANTHER" id="PTHR32017">
    <property type="entry name" value="SPINDLE AND KINETOCHORE-ASSOCIATED PROTEIN 2"/>
    <property type="match status" value="1"/>
</dbReference>
<dbReference type="EMBL" id="MU070044">
    <property type="protein sequence ID" value="KAF5830424.1"/>
    <property type="molecule type" value="Genomic_DNA"/>
</dbReference>
<comment type="subcellular location">
    <subcellularLocation>
        <location evidence="2">Chromosome</location>
        <location evidence="2">Centromere</location>
        <location evidence="2">Kinetochore</location>
    </subcellularLocation>
    <subcellularLocation>
        <location evidence="1">Cytoplasm</location>
        <location evidence="1">Cytoskeleton</location>
        <location evidence="1">Spindle</location>
    </subcellularLocation>
</comment>
<evidence type="ECO:0000256" key="5">
    <source>
        <dbReference type="ARBA" id="ARBA00022490"/>
    </source>
</evidence>
<evidence type="ECO:0000256" key="4">
    <source>
        <dbReference type="ARBA" id="ARBA00022454"/>
    </source>
</evidence>
<evidence type="ECO:0000256" key="3">
    <source>
        <dbReference type="ARBA" id="ARBA00010684"/>
    </source>
</evidence>
<keyword evidence="9" id="KW-0995">Kinetochore</keyword>
<keyword evidence="7" id="KW-0493">Microtubule</keyword>
<accession>A0ABQ7G735</accession>
<evidence type="ECO:0000256" key="9">
    <source>
        <dbReference type="ARBA" id="ARBA00022838"/>
    </source>
</evidence>
<organism evidence="16 17">
    <name type="scientific">Dunaliella salina</name>
    <name type="common">Green alga</name>
    <name type="synonym">Protococcus salinus</name>
    <dbReference type="NCBI Taxonomy" id="3046"/>
    <lineage>
        <taxon>Eukaryota</taxon>
        <taxon>Viridiplantae</taxon>
        <taxon>Chlorophyta</taxon>
        <taxon>core chlorophytes</taxon>
        <taxon>Chlorophyceae</taxon>
        <taxon>CS clade</taxon>
        <taxon>Chlamydomonadales</taxon>
        <taxon>Dunaliellaceae</taxon>
        <taxon>Dunaliella</taxon>
    </lineage>
</organism>
<keyword evidence="11" id="KW-0131">Cell cycle</keyword>
<keyword evidence="12" id="KW-0137">Centromere</keyword>
<keyword evidence="4" id="KW-0158">Chromosome</keyword>
<keyword evidence="5" id="KW-0963">Cytoplasm</keyword>
<evidence type="ECO:0000256" key="6">
    <source>
        <dbReference type="ARBA" id="ARBA00022618"/>
    </source>
</evidence>
<sequence>MALKSKADDFLHELMQTEASLEKIARKLELEFAERFSEAGVNPLGLVKRIQKLQLELPELRNECQGLIQRKQDLIDAAKQQLSMNRQRLHQLCMVSGMAPHDDSDVHGAFKQALQDWDAQCVAAQGSEVLAQPSVLNRNELNRALASSMLHKPAL</sequence>
<evidence type="ECO:0000256" key="10">
    <source>
        <dbReference type="ARBA" id="ARBA00023212"/>
    </source>
</evidence>
<evidence type="ECO:0000256" key="13">
    <source>
        <dbReference type="ARBA" id="ARBA00029651"/>
    </source>
</evidence>
<comment type="caution">
    <text evidence="16">The sequence shown here is derived from an EMBL/GenBank/DDBJ whole genome shotgun (WGS) entry which is preliminary data.</text>
</comment>
<evidence type="ECO:0000256" key="1">
    <source>
        <dbReference type="ARBA" id="ARBA00004186"/>
    </source>
</evidence>
<dbReference type="InterPro" id="IPR026762">
    <property type="entry name" value="Ska2"/>
</dbReference>
<keyword evidence="6" id="KW-0132">Cell division</keyword>
<dbReference type="PANTHER" id="PTHR32017:SF3">
    <property type="entry name" value="SPINDLE AND KINETOCHORE-ASSOCIATED PROTEIN 2"/>
    <property type="match status" value="1"/>
</dbReference>
<keyword evidence="14" id="KW-0175">Coiled coil</keyword>
<keyword evidence="8" id="KW-0498">Mitosis</keyword>
<reference evidence="16" key="1">
    <citation type="submission" date="2017-08" db="EMBL/GenBank/DDBJ databases">
        <authorList>
            <person name="Polle J.E."/>
            <person name="Barry K."/>
            <person name="Cushman J."/>
            <person name="Schmutz J."/>
            <person name="Tran D."/>
            <person name="Hathwaick L.T."/>
            <person name="Yim W.C."/>
            <person name="Jenkins J."/>
            <person name="Mckie-Krisberg Z.M."/>
            <person name="Prochnik S."/>
            <person name="Lindquist E."/>
            <person name="Dockter R.B."/>
            <person name="Adam C."/>
            <person name="Molina H."/>
            <person name="Bunkerborg J."/>
            <person name="Jin E."/>
            <person name="Buchheim M."/>
            <person name="Magnuson J."/>
        </authorList>
    </citation>
    <scope>NUCLEOTIDE SEQUENCE</scope>
    <source>
        <strain evidence="16">CCAP 19/18</strain>
    </source>
</reference>
<keyword evidence="17" id="KW-1185">Reference proteome</keyword>
<evidence type="ECO:0000256" key="2">
    <source>
        <dbReference type="ARBA" id="ARBA00004629"/>
    </source>
</evidence>
<evidence type="ECO:0000256" key="14">
    <source>
        <dbReference type="SAM" id="Coils"/>
    </source>
</evidence>
<evidence type="ECO:0000256" key="7">
    <source>
        <dbReference type="ARBA" id="ARBA00022701"/>
    </source>
</evidence>
<name>A0ABQ7G735_DUNSA</name>
<dbReference type="InterPro" id="IPR042091">
    <property type="entry name" value="Ska2_N"/>
</dbReference>
<comment type="similarity">
    <text evidence="3">Belongs to the SKA2 family.</text>
</comment>
<evidence type="ECO:0000256" key="11">
    <source>
        <dbReference type="ARBA" id="ARBA00023306"/>
    </source>
</evidence>
<feature type="domain" description="Ska2 N-terminal" evidence="15">
    <location>
        <begin position="8"/>
        <end position="106"/>
    </location>
</feature>
<gene>
    <name evidence="16" type="ORF">DUNSADRAFT_14583</name>
</gene>
<proteinExistence type="inferred from homology"/>
<dbReference type="Gene3D" id="6.10.250.1380">
    <property type="match status" value="1"/>
</dbReference>
<evidence type="ECO:0000313" key="17">
    <source>
        <dbReference type="Proteomes" id="UP000815325"/>
    </source>
</evidence>
<feature type="coiled-coil region" evidence="14">
    <location>
        <begin position="11"/>
        <end position="77"/>
    </location>
</feature>
<dbReference type="Proteomes" id="UP000815325">
    <property type="component" value="Unassembled WGS sequence"/>
</dbReference>
<evidence type="ECO:0000259" key="15">
    <source>
        <dbReference type="Pfam" id="PF16740"/>
    </source>
</evidence>
<evidence type="ECO:0000313" key="16">
    <source>
        <dbReference type="EMBL" id="KAF5830424.1"/>
    </source>
</evidence>
<evidence type="ECO:0000256" key="12">
    <source>
        <dbReference type="ARBA" id="ARBA00023328"/>
    </source>
</evidence>